<feature type="compositionally biased region" description="Basic residues" evidence="1">
    <location>
        <begin position="205"/>
        <end position="225"/>
    </location>
</feature>
<evidence type="ECO:0000256" key="1">
    <source>
        <dbReference type="SAM" id="MobiDB-lite"/>
    </source>
</evidence>
<reference evidence="2" key="1">
    <citation type="journal article" date="2020" name="New Phytol.">
        <title>Comparative genomics reveals dynamic genome evolution in host specialist ectomycorrhizal fungi.</title>
        <authorList>
            <person name="Lofgren L.A."/>
            <person name="Nguyen N.H."/>
            <person name="Vilgalys R."/>
            <person name="Ruytinx J."/>
            <person name="Liao H.L."/>
            <person name="Branco S."/>
            <person name="Kuo A."/>
            <person name="LaButti K."/>
            <person name="Lipzen A."/>
            <person name="Andreopoulos W."/>
            <person name="Pangilinan J."/>
            <person name="Riley R."/>
            <person name="Hundley H."/>
            <person name="Na H."/>
            <person name="Barry K."/>
            <person name="Grigoriev I.V."/>
            <person name="Stajich J.E."/>
            <person name="Kennedy P.G."/>
        </authorList>
    </citation>
    <scope>NUCLEOTIDE SEQUENCE</scope>
    <source>
        <strain evidence="2">FC423</strain>
    </source>
</reference>
<dbReference type="GeneID" id="64706594"/>
<organism evidence="2 3">
    <name type="scientific">Suillus discolor</name>
    <dbReference type="NCBI Taxonomy" id="1912936"/>
    <lineage>
        <taxon>Eukaryota</taxon>
        <taxon>Fungi</taxon>
        <taxon>Dikarya</taxon>
        <taxon>Basidiomycota</taxon>
        <taxon>Agaricomycotina</taxon>
        <taxon>Agaricomycetes</taxon>
        <taxon>Agaricomycetidae</taxon>
        <taxon>Boletales</taxon>
        <taxon>Suillineae</taxon>
        <taxon>Suillaceae</taxon>
        <taxon>Suillus</taxon>
    </lineage>
</organism>
<dbReference type="Proteomes" id="UP000823399">
    <property type="component" value="Unassembled WGS sequence"/>
</dbReference>
<dbReference type="AlphaFoldDB" id="A0A9P7ETZ9"/>
<proteinExistence type="predicted"/>
<feature type="compositionally biased region" description="Polar residues" evidence="1">
    <location>
        <begin position="107"/>
        <end position="117"/>
    </location>
</feature>
<evidence type="ECO:0000313" key="2">
    <source>
        <dbReference type="EMBL" id="KAG2090738.1"/>
    </source>
</evidence>
<name>A0A9P7ETZ9_9AGAM</name>
<feature type="compositionally biased region" description="Polar residues" evidence="1">
    <location>
        <begin position="175"/>
        <end position="190"/>
    </location>
</feature>
<feature type="compositionally biased region" description="Low complexity" evidence="1">
    <location>
        <begin position="127"/>
        <end position="149"/>
    </location>
</feature>
<gene>
    <name evidence="2" type="ORF">F5147DRAFT_840929</name>
</gene>
<evidence type="ECO:0000313" key="3">
    <source>
        <dbReference type="Proteomes" id="UP000823399"/>
    </source>
</evidence>
<dbReference type="OrthoDB" id="2688811at2759"/>
<dbReference type="RefSeq" id="XP_041286295.1">
    <property type="nucleotide sequence ID" value="XM_041444335.1"/>
</dbReference>
<comment type="caution">
    <text evidence="2">The sequence shown here is derived from an EMBL/GenBank/DDBJ whole genome shotgun (WGS) entry which is preliminary data.</text>
</comment>
<sequence length="309" mass="35303">MMSHPFNPSIHTGYMNGYPESNVSSDRYPPYHREEATTTHTIMDNIAPSQNYYSTTNFMQATYGLQYNSTYSGPVHNPLRYHDTQHHNTAQGGVEFWHSSTPVTDANYSPSYPQQMQCPDGYTPYESQYASPNSDASSSSYHESSSYRSEPSHPAPSVYCPEAYHGQRAQREPQPLTSAMSSYPSISHPSYRQPFIQPHEDLPHRNPRSRQNSRRRNRFHTHGNHHSGSDIFSCGWLVGENKTCGFEGPLDAFQTHFRSSHLSGAQNALNVCRWQGCEYRKRSNAAIQDMRRDTALRHVRETHLGIKRN</sequence>
<accession>A0A9P7ETZ9</accession>
<protein>
    <submittedName>
        <fullName evidence="2">Uncharacterized protein</fullName>
    </submittedName>
</protein>
<keyword evidence="3" id="KW-1185">Reference proteome</keyword>
<feature type="region of interest" description="Disordered" evidence="1">
    <location>
        <begin position="107"/>
        <end position="226"/>
    </location>
</feature>
<dbReference type="EMBL" id="JABBWM010000101">
    <property type="protein sequence ID" value="KAG2090738.1"/>
    <property type="molecule type" value="Genomic_DNA"/>
</dbReference>